<dbReference type="Pfam" id="PF02581">
    <property type="entry name" value="TMP-TENI"/>
    <property type="match status" value="1"/>
</dbReference>
<dbReference type="STRING" id="1255043.TVNIR_2593"/>
<dbReference type="EC" id="3.6.1.55" evidence="12"/>
<dbReference type="PANTHER" id="PTHR47707:SF1">
    <property type="entry name" value="NUDIX HYDROLASE FAMILY PROTEIN"/>
    <property type="match status" value="1"/>
</dbReference>
<dbReference type="EMBL" id="CP003989">
    <property type="protein sequence ID" value="AGA34234.1"/>
    <property type="molecule type" value="Genomic_DNA"/>
</dbReference>
<evidence type="ECO:0000313" key="19">
    <source>
        <dbReference type="Proteomes" id="UP000010809"/>
    </source>
</evidence>
<comment type="similarity">
    <text evidence="2">Belongs to the Nudix hydrolase family.</text>
</comment>
<keyword evidence="6" id="KW-0227">DNA damage</keyword>
<dbReference type="SUPFAM" id="SSF55811">
    <property type="entry name" value="Nudix"/>
    <property type="match status" value="1"/>
</dbReference>
<proteinExistence type="inferred from homology"/>
<evidence type="ECO:0000256" key="4">
    <source>
        <dbReference type="ARBA" id="ARBA00022705"/>
    </source>
</evidence>
<evidence type="ECO:0000256" key="7">
    <source>
        <dbReference type="ARBA" id="ARBA00022801"/>
    </source>
</evidence>
<dbReference type="PATRIC" id="fig|1255043.3.peg.2619"/>
<evidence type="ECO:0000256" key="14">
    <source>
        <dbReference type="ARBA" id="ARBA00041592"/>
    </source>
</evidence>
<dbReference type="GO" id="GO:0046872">
    <property type="term" value="F:metal ion binding"/>
    <property type="evidence" value="ECO:0007669"/>
    <property type="project" value="UniProtKB-KW"/>
</dbReference>
<evidence type="ECO:0000256" key="6">
    <source>
        <dbReference type="ARBA" id="ARBA00022763"/>
    </source>
</evidence>
<evidence type="ECO:0000256" key="5">
    <source>
        <dbReference type="ARBA" id="ARBA00022723"/>
    </source>
</evidence>
<dbReference type="GO" id="GO:0035539">
    <property type="term" value="F:8-oxo-7,8-dihydrodeoxyguanosine triphosphate pyrophosphatase activity"/>
    <property type="evidence" value="ECO:0007669"/>
    <property type="project" value="UniProtKB-EC"/>
</dbReference>
<evidence type="ECO:0000256" key="12">
    <source>
        <dbReference type="ARBA" id="ARBA00038905"/>
    </source>
</evidence>
<evidence type="ECO:0000256" key="8">
    <source>
        <dbReference type="ARBA" id="ARBA00022842"/>
    </source>
</evidence>
<dbReference type="InterPro" id="IPR022998">
    <property type="entry name" value="ThiamineP_synth_TenI"/>
</dbReference>
<dbReference type="OrthoDB" id="9810648at2"/>
<keyword evidence="3" id="KW-0515">Mutator protein</keyword>
<dbReference type="InterPro" id="IPR015797">
    <property type="entry name" value="NUDIX_hydrolase-like_dom_sf"/>
</dbReference>
<keyword evidence="9" id="KW-0234">DNA repair</keyword>
<dbReference type="CDD" id="cd00564">
    <property type="entry name" value="TMP_TenI"/>
    <property type="match status" value="1"/>
</dbReference>
<keyword evidence="8" id="KW-0460">Magnesium</keyword>
<dbReference type="InterPro" id="IPR029119">
    <property type="entry name" value="MutY_C"/>
</dbReference>
<evidence type="ECO:0000256" key="3">
    <source>
        <dbReference type="ARBA" id="ARBA00022457"/>
    </source>
</evidence>
<gene>
    <name evidence="18" type="primary">mutT [H]</name>
    <name evidence="18" type="ordered locus">TVNIR_2593</name>
</gene>
<protein>
    <recommendedName>
        <fullName evidence="13">8-oxo-dGTP diphosphatase</fullName>
        <ecNumber evidence="12">3.6.1.55</ecNumber>
    </recommendedName>
    <alternativeName>
        <fullName evidence="16">7,8-dihydro-8-oxoguanine-triphosphatase</fullName>
    </alternativeName>
    <alternativeName>
        <fullName evidence="15">Mutator protein MutT</fullName>
    </alternativeName>
    <alternativeName>
        <fullName evidence="14">dGTP pyrophosphohydrolase</fullName>
    </alternativeName>
</protein>
<dbReference type="GO" id="GO:0006260">
    <property type="term" value="P:DNA replication"/>
    <property type="evidence" value="ECO:0007669"/>
    <property type="project" value="UniProtKB-KW"/>
</dbReference>
<evidence type="ECO:0000256" key="1">
    <source>
        <dbReference type="ARBA" id="ARBA00001946"/>
    </source>
</evidence>
<evidence type="ECO:0000256" key="9">
    <source>
        <dbReference type="ARBA" id="ARBA00023204"/>
    </source>
</evidence>
<keyword evidence="19" id="KW-1185">Reference proteome</keyword>
<reference evidence="18" key="1">
    <citation type="submission" date="2015-12" db="EMBL/GenBank/DDBJ databases">
        <authorList>
            <person name="Tikhonova T.V."/>
            <person name="Pavlov A.R."/>
            <person name="Beletsky A.V."/>
            <person name="Mardanov A.V."/>
            <person name="Sorokin D.Y."/>
            <person name="Ravin N.V."/>
            <person name="Popov V.O."/>
        </authorList>
    </citation>
    <scope>NUCLEOTIDE SEQUENCE</scope>
    <source>
        <strain evidence="18">DSM 14787</strain>
    </source>
</reference>
<dbReference type="PROSITE" id="PS51462">
    <property type="entry name" value="NUDIX"/>
    <property type="match status" value="1"/>
</dbReference>
<dbReference type="GO" id="GO:0009228">
    <property type="term" value="P:thiamine biosynthetic process"/>
    <property type="evidence" value="ECO:0007669"/>
    <property type="project" value="UniProtKB-KW"/>
</dbReference>
<dbReference type="KEGG" id="tni:TVNIR_2593"/>
<dbReference type="Gene3D" id="3.90.79.10">
    <property type="entry name" value="Nucleoside Triphosphate Pyrophosphohydrolase"/>
    <property type="match status" value="1"/>
</dbReference>
<evidence type="ECO:0000256" key="13">
    <source>
        <dbReference type="ARBA" id="ARBA00040794"/>
    </source>
</evidence>
<dbReference type="InterPro" id="IPR013785">
    <property type="entry name" value="Aldolase_TIM"/>
</dbReference>
<evidence type="ECO:0000256" key="16">
    <source>
        <dbReference type="ARBA" id="ARBA00042798"/>
    </source>
</evidence>
<sequence>MGLLRDTDGRVLITRRGRDTHLGGLWEFPGGKCAPGEPAGTALDRELREELGIGVLDAVETLVIPHRYPDRRVELRVFRVDCWNDAVVAREGQPLRWVRPEALAEFAFPAASRAIVNAARLPETYLVSPAPPSPVQIADCVGRVEQGIIANAIRLLQIRAPGLDREAFLDYARRLLEVAARHRVETLVNAPEDWLDRLPPTGWHLTERRLRSLRARPSREGWLSASVHDREGLLRAMALPVDFVVVAPVRSTRTHPGARPLGFPAFTALRAEASCPMYALGGMTPENLPAVRALGAQGIAAIRGLLPEPRA</sequence>
<dbReference type="GO" id="GO:0008413">
    <property type="term" value="F:8-oxo-7,8-dihydroguanosine triphosphate pyrophosphatase activity"/>
    <property type="evidence" value="ECO:0007669"/>
    <property type="project" value="TreeGrafter"/>
</dbReference>
<dbReference type="Pfam" id="PF14815">
    <property type="entry name" value="NUDIX_4"/>
    <property type="match status" value="1"/>
</dbReference>
<dbReference type="InterPro" id="IPR047127">
    <property type="entry name" value="MutT-like"/>
</dbReference>
<dbReference type="GO" id="GO:0006281">
    <property type="term" value="P:DNA repair"/>
    <property type="evidence" value="ECO:0007669"/>
    <property type="project" value="UniProtKB-KW"/>
</dbReference>
<dbReference type="InterPro" id="IPR000086">
    <property type="entry name" value="NUDIX_hydrolase_dom"/>
</dbReference>
<organism evidence="18 19">
    <name type="scientific">Thioalkalivibrio nitratireducens (strain DSM 14787 / UNIQEM 213 / ALEN2)</name>
    <dbReference type="NCBI Taxonomy" id="1255043"/>
    <lineage>
        <taxon>Bacteria</taxon>
        <taxon>Pseudomonadati</taxon>
        <taxon>Pseudomonadota</taxon>
        <taxon>Gammaproteobacteria</taxon>
        <taxon>Chromatiales</taxon>
        <taxon>Ectothiorhodospiraceae</taxon>
        <taxon>Thioalkalivibrio</taxon>
    </lineage>
</organism>
<evidence type="ECO:0000313" key="18">
    <source>
        <dbReference type="EMBL" id="AGA34234.1"/>
    </source>
</evidence>
<evidence type="ECO:0000256" key="11">
    <source>
        <dbReference type="ARBA" id="ARBA00036904"/>
    </source>
</evidence>
<dbReference type="HOGENOM" id="CLU_076087_0_0_6"/>
<dbReference type="eggNOG" id="COG0494">
    <property type="taxonomic scope" value="Bacteria"/>
</dbReference>
<keyword evidence="7" id="KW-0378">Hydrolase</keyword>
<dbReference type="NCBIfam" id="NF006530">
    <property type="entry name" value="PRK08999.1"/>
    <property type="match status" value="1"/>
</dbReference>
<dbReference type="GO" id="GO:0044715">
    <property type="term" value="F:8-oxo-dGDP phosphatase activity"/>
    <property type="evidence" value="ECO:0007669"/>
    <property type="project" value="TreeGrafter"/>
</dbReference>
<evidence type="ECO:0000259" key="17">
    <source>
        <dbReference type="PROSITE" id="PS51462"/>
    </source>
</evidence>
<comment type="catalytic activity">
    <reaction evidence="11">
        <text>8-oxo-GTP + H2O = 8-oxo-GMP + diphosphate + H(+)</text>
        <dbReference type="Rhea" id="RHEA:67616"/>
        <dbReference type="ChEBI" id="CHEBI:15377"/>
        <dbReference type="ChEBI" id="CHEBI:15378"/>
        <dbReference type="ChEBI" id="CHEBI:33019"/>
        <dbReference type="ChEBI" id="CHEBI:143553"/>
        <dbReference type="ChEBI" id="CHEBI:145694"/>
    </reaction>
</comment>
<dbReference type="PANTHER" id="PTHR47707">
    <property type="entry name" value="8-OXO-DGTP DIPHOSPHATASE"/>
    <property type="match status" value="1"/>
</dbReference>
<evidence type="ECO:0000256" key="10">
    <source>
        <dbReference type="ARBA" id="ARBA00035861"/>
    </source>
</evidence>
<dbReference type="eggNOG" id="COG0352">
    <property type="taxonomic scope" value="Bacteria"/>
</dbReference>
<dbReference type="PROSITE" id="PS00893">
    <property type="entry name" value="NUDIX_BOX"/>
    <property type="match status" value="1"/>
</dbReference>
<accession>L0DXB1</accession>
<name>L0DXB1_THIND</name>
<dbReference type="InterPro" id="IPR036206">
    <property type="entry name" value="ThiamineP_synth_sf"/>
</dbReference>
<comment type="catalytic activity">
    <reaction evidence="10">
        <text>8-oxo-dGTP + H2O = 8-oxo-dGMP + diphosphate + H(+)</text>
        <dbReference type="Rhea" id="RHEA:31575"/>
        <dbReference type="ChEBI" id="CHEBI:15377"/>
        <dbReference type="ChEBI" id="CHEBI:15378"/>
        <dbReference type="ChEBI" id="CHEBI:33019"/>
        <dbReference type="ChEBI" id="CHEBI:63224"/>
        <dbReference type="ChEBI" id="CHEBI:77896"/>
        <dbReference type="EC" id="3.6.1.55"/>
    </reaction>
</comment>
<keyword evidence="5" id="KW-0479">Metal-binding</keyword>
<evidence type="ECO:0000256" key="2">
    <source>
        <dbReference type="ARBA" id="ARBA00005582"/>
    </source>
</evidence>
<dbReference type="Proteomes" id="UP000010809">
    <property type="component" value="Chromosome"/>
</dbReference>
<dbReference type="InterPro" id="IPR020084">
    <property type="entry name" value="NUDIX_hydrolase_CS"/>
</dbReference>
<dbReference type="AlphaFoldDB" id="L0DXB1"/>
<dbReference type="Gene3D" id="3.20.20.70">
    <property type="entry name" value="Aldolase class I"/>
    <property type="match status" value="1"/>
</dbReference>
<evidence type="ECO:0000256" key="15">
    <source>
        <dbReference type="ARBA" id="ARBA00041979"/>
    </source>
</evidence>
<dbReference type="SUPFAM" id="SSF51391">
    <property type="entry name" value="Thiamin phosphate synthase"/>
    <property type="match status" value="1"/>
</dbReference>
<dbReference type="GO" id="GO:0044716">
    <property type="term" value="F:8-oxo-GDP phosphatase activity"/>
    <property type="evidence" value="ECO:0007669"/>
    <property type="project" value="TreeGrafter"/>
</dbReference>
<comment type="cofactor">
    <cofactor evidence="1">
        <name>Mg(2+)</name>
        <dbReference type="ChEBI" id="CHEBI:18420"/>
    </cofactor>
</comment>
<feature type="domain" description="Nudix hydrolase" evidence="17">
    <location>
        <begin position="1"/>
        <end position="121"/>
    </location>
</feature>
<keyword evidence="4" id="KW-0235">DNA replication</keyword>
<dbReference type="CDD" id="cd03425">
    <property type="entry name" value="NUDIX_MutT_NudA_like"/>
    <property type="match status" value="1"/>
</dbReference>